<dbReference type="Proteomes" id="UP000611459">
    <property type="component" value="Unassembled WGS sequence"/>
</dbReference>
<name>A0AAP1V4J9_9BURK</name>
<dbReference type="AlphaFoldDB" id="A0AAP1V4J9"/>
<evidence type="ECO:0000313" key="5">
    <source>
        <dbReference type="Proteomes" id="UP000664048"/>
    </source>
</evidence>
<reference evidence="2 5" key="2">
    <citation type="submission" date="2021-03" db="EMBL/GenBank/DDBJ databases">
        <title>Clinical course, treatment and visual outcome of an outbreak of Burkholderia contaminans endophthalmitis following cataract surgery.</title>
        <authorList>
            <person name="Lind C."/>
            <person name="Olsen K."/>
            <person name="Angelsen N.K."/>
            <person name="Krefting E.A."/>
            <person name="Fossen K."/>
            <person name="Gravningen K."/>
            <person name="Depoorter E."/>
            <person name="Vandamme P."/>
            <person name="Bertelsen G."/>
        </authorList>
    </citation>
    <scope>NUCLEOTIDE SEQUENCE [LARGE SCALE GENOMIC DNA]</scope>
    <source>
        <strain evidence="2 5">51242556</strain>
    </source>
</reference>
<reference evidence="3 6" key="3">
    <citation type="submission" date="2021-12" db="EMBL/GenBank/DDBJ databases">
        <title>Genomic and phenotypic characterization of three Burkholderia contaminans isolates recovered from different sources.</title>
        <authorList>
            <person name="Lopez De Volder A."/>
            <person name="Fan Y."/>
            <person name="Nunvar J."/>
            <person name="Herrera T."/>
            <person name="Timp W."/>
            <person name="Degrossi J."/>
        </authorList>
    </citation>
    <scope>NUCLEOTIDE SEQUENCE [LARGE SCALE GENOMIC DNA]</scope>
    <source>
        <strain evidence="3 6">LMG 23361</strain>
    </source>
</reference>
<reference evidence="1" key="1">
    <citation type="submission" date="2021-01" db="EMBL/GenBank/DDBJ databases">
        <title>Outbreak of Burkholderia contaminns endophthalmitis traced to a clinical ventilation system.</title>
        <authorList>
            <person name="Lipuma J."/>
            <person name="Spilker T."/>
            <person name="Kratholm J."/>
        </authorList>
    </citation>
    <scope>NUCLEOTIDE SEQUENCE</scope>
    <source>
        <strain evidence="1">HI4954</strain>
    </source>
</reference>
<evidence type="ECO:0000313" key="1">
    <source>
        <dbReference type="EMBL" id="MBK1931449.1"/>
    </source>
</evidence>
<dbReference type="EMBL" id="JAGEMX010000005">
    <property type="protein sequence ID" value="MBO1831237.1"/>
    <property type="molecule type" value="Genomic_DNA"/>
</dbReference>
<sequence>MAMLSWIEAVCRRMSGETNAGRIALPGDDDIVHACRFAAIQAWMNVGASLLQILDRNGDCLALIRHLRARSDRAKDPVPVQFEGQPNLLFARIPGAEARADRLAQ</sequence>
<proteinExistence type="predicted"/>
<evidence type="ECO:0000313" key="2">
    <source>
        <dbReference type="EMBL" id="MBO1831237.1"/>
    </source>
</evidence>
<accession>A0AAP1V4J9</accession>
<evidence type="ECO:0000313" key="6">
    <source>
        <dbReference type="Proteomes" id="UP001220209"/>
    </source>
</evidence>
<dbReference type="EMBL" id="JAENIB010000005">
    <property type="protein sequence ID" value="MBK1931449.1"/>
    <property type="molecule type" value="Genomic_DNA"/>
</dbReference>
<evidence type="ECO:0000313" key="4">
    <source>
        <dbReference type="Proteomes" id="UP000611459"/>
    </source>
</evidence>
<dbReference type="Proteomes" id="UP000664048">
    <property type="component" value="Unassembled WGS sequence"/>
</dbReference>
<gene>
    <name evidence="2" type="ORF">J4M89_17835</name>
    <name evidence="1" type="ORF">JIN94_16295</name>
    <name evidence="3" type="ORF">LXE91_35565</name>
</gene>
<dbReference type="Proteomes" id="UP001220209">
    <property type="component" value="Chromosome 3"/>
</dbReference>
<keyword evidence="5" id="KW-1185">Reference proteome</keyword>
<evidence type="ECO:0000313" key="3">
    <source>
        <dbReference type="EMBL" id="WFN22029.1"/>
    </source>
</evidence>
<organism evidence="1 4">
    <name type="scientific">Burkholderia contaminans</name>
    <dbReference type="NCBI Taxonomy" id="488447"/>
    <lineage>
        <taxon>Bacteria</taxon>
        <taxon>Pseudomonadati</taxon>
        <taxon>Pseudomonadota</taxon>
        <taxon>Betaproteobacteria</taxon>
        <taxon>Burkholderiales</taxon>
        <taxon>Burkholderiaceae</taxon>
        <taxon>Burkholderia</taxon>
        <taxon>Burkholderia cepacia complex</taxon>
    </lineage>
</organism>
<dbReference type="GeneID" id="93194923"/>
<dbReference type="EMBL" id="CP090642">
    <property type="protein sequence ID" value="WFN22029.1"/>
    <property type="molecule type" value="Genomic_DNA"/>
</dbReference>
<dbReference type="RefSeq" id="WP_157644918.1">
    <property type="nucleotide sequence ID" value="NZ_AP018359.1"/>
</dbReference>
<protein>
    <submittedName>
        <fullName evidence="1">Uncharacterized protein</fullName>
    </submittedName>
</protein>